<dbReference type="OrthoDB" id="10345187at2759"/>
<dbReference type="EMBL" id="CACVKT020004524">
    <property type="protein sequence ID" value="CAC5390431.1"/>
    <property type="molecule type" value="Genomic_DNA"/>
</dbReference>
<accession>A0A6J8C4V9</accession>
<evidence type="ECO:0000313" key="3">
    <source>
        <dbReference type="Proteomes" id="UP000507470"/>
    </source>
</evidence>
<keyword evidence="1" id="KW-0732">Signal</keyword>
<feature type="chain" id="PRO_5026959028" description="C2H2-type domain-containing protein" evidence="1">
    <location>
        <begin position="18"/>
        <end position="220"/>
    </location>
</feature>
<reference evidence="2 3" key="1">
    <citation type="submission" date="2020-06" db="EMBL/GenBank/DDBJ databases">
        <authorList>
            <person name="Li R."/>
            <person name="Bekaert M."/>
        </authorList>
    </citation>
    <scope>NUCLEOTIDE SEQUENCE [LARGE SCALE GENOMIC DNA]</scope>
    <source>
        <strain evidence="3">wild</strain>
    </source>
</reference>
<organism evidence="2 3">
    <name type="scientific">Mytilus coruscus</name>
    <name type="common">Sea mussel</name>
    <dbReference type="NCBI Taxonomy" id="42192"/>
    <lineage>
        <taxon>Eukaryota</taxon>
        <taxon>Metazoa</taxon>
        <taxon>Spiralia</taxon>
        <taxon>Lophotrochozoa</taxon>
        <taxon>Mollusca</taxon>
        <taxon>Bivalvia</taxon>
        <taxon>Autobranchia</taxon>
        <taxon>Pteriomorphia</taxon>
        <taxon>Mytilida</taxon>
        <taxon>Mytiloidea</taxon>
        <taxon>Mytilidae</taxon>
        <taxon>Mytilinae</taxon>
        <taxon>Mytilus</taxon>
    </lineage>
</organism>
<protein>
    <recommendedName>
        <fullName evidence="4">C2H2-type domain-containing protein</fullName>
    </recommendedName>
</protein>
<sequence>MFLVLITVLLFTRECYGIECIKCTDAFLKGSFVPFVLKHFDSTHRKPECEKAQKGNQVSGVTLQNCMDAPGHDQVNKCGRLVGTVNVSISSQLVDVKDFPIHFLIRGCFVVEKSFRDGCYQDKRIIDQQNGVLSNTFKEIISLQIGEMDAQLCVNKANTSRKWGTNASNANNSGTWGTNESNAANNLSTWGTYASKEYLLQDYLMCLFLGFILFINKIVT</sequence>
<keyword evidence="3" id="KW-1185">Reference proteome</keyword>
<dbReference type="AlphaFoldDB" id="A0A6J8C4V9"/>
<evidence type="ECO:0000313" key="2">
    <source>
        <dbReference type="EMBL" id="CAC5390431.1"/>
    </source>
</evidence>
<proteinExistence type="predicted"/>
<name>A0A6J8C4V9_MYTCO</name>
<evidence type="ECO:0000256" key="1">
    <source>
        <dbReference type="SAM" id="SignalP"/>
    </source>
</evidence>
<gene>
    <name evidence="2" type="ORF">MCOR_25530</name>
</gene>
<evidence type="ECO:0008006" key="4">
    <source>
        <dbReference type="Google" id="ProtNLM"/>
    </source>
</evidence>
<dbReference type="Proteomes" id="UP000507470">
    <property type="component" value="Unassembled WGS sequence"/>
</dbReference>
<feature type="signal peptide" evidence="1">
    <location>
        <begin position="1"/>
        <end position="17"/>
    </location>
</feature>